<name>A0A0K1EBT7_CHOCO</name>
<dbReference type="InterPro" id="IPR009305">
    <property type="entry name" value="Mpo1-like"/>
</dbReference>
<dbReference type="Proteomes" id="UP000067626">
    <property type="component" value="Chromosome"/>
</dbReference>
<evidence type="ECO:0000313" key="2">
    <source>
        <dbReference type="Proteomes" id="UP000067626"/>
    </source>
</evidence>
<proteinExistence type="predicted"/>
<sequence>MAKIQLDAAWSDVLRRYKEDHQDPRNQACHKIGIPLIVGSFPVGATLIGLPLAAGMFTVGWGFQFVGHAFEGKQPSFVNDRRSLLIGVLWCLEKYGLKVFEEAPAPAS</sequence>
<accession>A0A0K1EBT7</accession>
<evidence type="ECO:0000313" key="1">
    <source>
        <dbReference type="EMBL" id="AKT38351.1"/>
    </source>
</evidence>
<dbReference type="OrthoDB" id="5515308at2"/>
<reference evidence="1 2" key="1">
    <citation type="submission" date="2015-07" db="EMBL/GenBank/DDBJ databases">
        <title>Genome analysis of myxobacterium Chondromyces crocatus Cm c5 reveals a high potential for natural compound synthesis and the genetic basis for the loss of fruiting body formation.</title>
        <authorList>
            <person name="Zaburannyi N."/>
            <person name="Bunk B."/>
            <person name="Maier J."/>
            <person name="Overmann J."/>
            <person name="Mueller R."/>
        </authorList>
    </citation>
    <scope>NUCLEOTIDE SEQUENCE [LARGE SCALE GENOMIC DNA]</scope>
    <source>
        <strain evidence="1 2">Cm c5</strain>
    </source>
</reference>
<gene>
    <name evidence="1" type="ORF">CMC5_024970</name>
</gene>
<dbReference type="RefSeq" id="WP_050430584.1">
    <property type="nucleotide sequence ID" value="NZ_CP012159.1"/>
</dbReference>
<evidence type="ECO:0008006" key="3">
    <source>
        <dbReference type="Google" id="ProtNLM"/>
    </source>
</evidence>
<dbReference type="Pfam" id="PF06127">
    <property type="entry name" value="Mpo1-like"/>
    <property type="match status" value="1"/>
</dbReference>
<dbReference type="STRING" id="52.CMC5_024970"/>
<dbReference type="EMBL" id="CP012159">
    <property type="protein sequence ID" value="AKT38351.1"/>
    <property type="molecule type" value="Genomic_DNA"/>
</dbReference>
<dbReference type="KEGG" id="ccro:CMC5_024970"/>
<protein>
    <recommendedName>
        <fullName evidence="3">DUF962 domain-containing protein</fullName>
    </recommendedName>
</protein>
<keyword evidence="2" id="KW-1185">Reference proteome</keyword>
<dbReference type="AlphaFoldDB" id="A0A0K1EBT7"/>
<organism evidence="1 2">
    <name type="scientific">Chondromyces crocatus</name>
    <dbReference type="NCBI Taxonomy" id="52"/>
    <lineage>
        <taxon>Bacteria</taxon>
        <taxon>Pseudomonadati</taxon>
        <taxon>Myxococcota</taxon>
        <taxon>Polyangia</taxon>
        <taxon>Polyangiales</taxon>
        <taxon>Polyangiaceae</taxon>
        <taxon>Chondromyces</taxon>
    </lineage>
</organism>